<evidence type="ECO:0000256" key="3">
    <source>
        <dbReference type="SAM" id="SignalP"/>
    </source>
</evidence>
<organism evidence="4 5">
    <name type="scientific">Salinomyces thailandicus</name>
    <dbReference type="NCBI Taxonomy" id="706561"/>
    <lineage>
        <taxon>Eukaryota</taxon>
        <taxon>Fungi</taxon>
        <taxon>Dikarya</taxon>
        <taxon>Ascomycota</taxon>
        <taxon>Pezizomycotina</taxon>
        <taxon>Dothideomycetes</taxon>
        <taxon>Dothideomycetidae</taxon>
        <taxon>Mycosphaerellales</taxon>
        <taxon>Teratosphaeriaceae</taxon>
        <taxon>Salinomyces</taxon>
    </lineage>
</organism>
<evidence type="ECO:0000256" key="2">
    <source>
        <dbReference type="SAM" id="Phobius"/>
    </source>
</evidence>
<keyword evidence="5" id="KW-1185">Reference proteome</keyword>
<feature type="transmembrane region" description="Helical" evidence="2">
    <location>
        <begin position="272"/>
        <end position="293"/>
    </location>
</feature>
<comment type="caution">
    <text evidence="4">The sequence shown here is derived from an EMBL/GenBank/DDBJ whole genome shotgun (WGS) entry which is preliminary data.</text>
</comment>
<feature type="signal peptide" evidence="3">
    <location>
        <begin position="1"/>
        <end position="15"/>
    </location>
</feature>
<accession>A0A4U0TNF5</accession>
<evidence type="ECO:0008006" key="6">
    <source>
        <dbReference type="Google" id="ProtNLM"/>
    </source>
</evidence>
<proteinExistence type="predicted"/>
<keyword evidence="3" id="KW-0732">Signal</keyword>
<feature type="region of interest" description="Disordered" evidence="1">
    <location>
        <begin position="111"/>
        <end position="150"/>
    </location>
</feature>
<dbReference type="Proteomes" id="UP000308549">
    <property type="component" value="Unassembled WGS sequence"/>
</dbReference>
<dbReference type="EMBL" id="NAJL01000054">
    <property type="protein sequence ID" value="TKA23528.1"/>
    <property type="molecule type" value="Genomic_DNA"/>
</dbReference>
<feature type="chain" id="PRO_5020467628" description="Extracellular membrane protein CFEM domain-containing protein" evidence="3">
    <location>
        <begin position="16"/>
        <end position="295"/>
    </location>
</feature>
<gene>
    <name evidence="4" type="ORF">B0A50_07106</name>
</gene>
<feature type="region of interest" description="Disordered" evidence="1">
    <location>
        <begin position="204"/>
        <end position="261"/>
    </location>
</feature>
<protein>
    <recommendedName>
        <fullName evidence="6">Extracellular membrane protein CFEM domain-containing protein</fullName>
    </recommendedName>
</protein>
<keyword evidence="2" id="KW-0472">Membrane</keyword>
<evidence type="ECO:0000313" key="5">
    <source>
        <dbReference type="Proteomes" id="UP000308549"/>
    </source>
</evidence>
<evidence type="ECO:0000256" key="1">
    <source>
        <dbReference type="SAM" id="MobiDB-lite"/>
    </source>
</evidence>
<keyword evidence="2" id="KW-0812">Transmembrane</keyword>
<name>A0A4U0TNF5_9PEZI</name>
<dbReference type="OrthoDB" id="5427833at2759"/>
<sequence length="295" mass="29716">MRTIALLSLPSIALAAVTLANFPPVVPDSDLSSACKSLYHQQIAHCDVSDFINKEACSKACVYALNDLTDDVIASCSNQGITGQNILVAYLNHDGVGSLCPGSKALLAAGGESENSAQSTQQQATAADSTTQQATTKATSQTQTTSQAKSTVLTSTKIASSLSAGSSSVVATDSATRSVLPPSSLTSAVASGAQITDASRTLLTTPAPIASPSSSSTPLLNYDTSSSPSGGGFSSAPTSTSSSVSGQYSDDRSGGGSPFDTQGNMASAASVIFAPAAVTIVLTMMAMCWTHILQL</sequence>
<feature type="compositionally biased region" description="Low complexity" evidence="1">
    <location>
        <begin position="116"/>
        <end position="150"/>
    </location>
</feature>
<evidence type="ECO:0000313" key="4">
    <source>
        <dbReference type="EMBL" id="TKA23528.1"/>
    </source>
</evidence>
<reference evidence="4 5" key="1">
    <citation type="submission" date="2017-03" db="EMBL/GenBank/DDBJ databases">
        <title>Genomes of endolithic fungi from Antarctica.</title>
        <authorList>
            <person name="Coleine C."/>
            <person name="Masonjones S."/>
            <person name="Stajich J.E."/>
        </authorList>
    </citation>
    <scope>NUCLEOTIDE SEQUENCE [LARGE SCALE GENOMIC DNA]</scope>
    <source>
        <strain evidence="4 5">CCFEE 6315</strain>
    </source>
</reference>
<dbReference type="AlphaFoldDB" id="A0A4U0TNF5"/>
<keyword evidence="2" id="KW-1133">Transmembrane helix</keyword>
<feature type="compositionally biased region" description="Low complexity" evidence="1">
    <location>
        <begin position="204"/>
        <end position="248"/>
    </location>
</feature>